<evidence type="ECO:0000256" key="1">
    <source>
        <dbReference type="SAM" id="Phobius"/>
    </source>
</evidence>
<dbReference type="InterPro" id="IPR025695">
    <property type="entry name" value="DoxX-like"/>
</dbReference>
<feature type="transmembrane region" description="Helical" evidence="1">
    <location>
        <begin position="98"/>
        <end position="115"/>
    </location>
</feature>
<reference evidence="2 3" key="1">
    <citation type="submission" date="2021-04" db="EMBL/GenBank/DDBJ databases">
        <title>Mariniflexile gromovii gen. nov., sp. nov., a gliding bacterium isolated from the sea urchin Strongylocentrotus intermedius.</title>
        <authorList>
            <person name="Ko S."/>
            <person name="Le V."/>
            <person name="Ahn C.-Y."/>
            <person name="Oh H.-M."/>
        </authorList>
    </citation>
    <scope>NUCLEOTIDE SEQUENCE [LARGE SCALE GENOMIC DNA]</scope>
    <source>
        <strain evidence="2 3">KCTC 12570</strain>
    </source>
</reference>
<evidence type="ECO:0000313" key="2">
    <source>
        <dbReference type="EMBL" id="MBP0903456.1"/>
    </source>
</evidence>
<keyword evidence="1" id="KW-0472">Membrane</keyword>
<keyword evidence="3" id="KW-1185">Reference proteome</keyword>
<proteinExistence type="predicted"/>
<protein>
    <submittedName>
        <fullName evidence="2">DoxX-like family protein</fullName>
    </submittedName>
</protein>
<dbReference type="RefSeq" id="WP_209653741.1">
    <property type="nucleotide sequence ID" value="NZ_JAGJCB010000004.1"/>
</dbReference>
<keyword evidence="1" id="KW-0812">Transmembrane</keyword>
<accession>A0ABS4BSA6</accession>
<organism evidence="2 3">
    <name type="scientific">Mariniflexile gromovii</name>
    <dbReference type="NCBI Taxonomy" id="362523"/>
    <lineage>
        <taxon>Bacteria</taxon>
        <taxon>Pseudomonadati</taxon>
        <taxon>Bacteroidota</taxon>
        <taxon>Flavobacteriia</taxon>
        <taxon>Flavobacteriales</taxon>
        <taxon>Flavobacteriaceae</taxon>
        <taxon>Mariniflexile</taxon>
    </lineage>
</organism>
<dbReference type="Pfam" id="PF13781">
    <property type="entry name" value="DoxX_3"/>
    <property type="match status" value="1"/>
</dbReference>
<evidence type="ECO:0000313" key="3">
    <source>
        <dbReference type="Proteomes" id="UP000670776"/>
    </source>
</evidence>
<feature type="transmembrane region" description="Helical" evidence="1">
    <location>
        <begin position="44"/>
        <end position="63"/>
    </location>
</feature>
<keyword evidence="1" id="KW-1133">Transmembrane helix</keyword>
<dbReference type="EMBL" id="JAGJCB010000004">
    <property type="protein sequence ID" value="MBP0903456.1"/>
    <property type="molecule type" value="Genomic_DNA"/>
</dbReference>
<comment type="caution">
    <text evidence="2">The sequence shown here is derived from an EMBL/GenBank/DDBJ whole genome shotgun (WGS) entry which is preliminary data.</text>
</comment>
<name>A0ABS4BSA6_9FLAO</name>
<feature type="transmembrane region" description="Helical" evidence="1">
    <location>
        <begin position="6"/>
        <end position="23"/>
    </location>
</feature>
<gene>
    <name evidence="2" type="ORF">J8H85_06415</name>
</gene>
<sequence length="121" mass="14039">MNVIKYFIATVWILNGLFCKILNFVPRHEQIVSRILGSEYSKPLTILIGIFEVIMAIWILSNIKPKLNAVIQIVVIATMNILEFILVPNLLLWGRYNIIFASILILMVYYNAFYFNKKTSL</sequence>
<feature type="transmembrane region" description="Helical" evidence="1">
    <location>
        <begin position="69"/>
        <end position="91"/>
    </location>
</feature>
<dbReference type="Proteomes" id="UP000670776">
    <property type="component" value="Unassembled WGS sequence"/>
</dbReference>